<dbReference type="AlphaFoldDB" id="A0A4R2GKJ3"/>
<evidence type="ECO:0000313" key="2">
    <source>
        <dbReference type="Proteomes" id="UP000294881"/>
    </source>
</evidence>
<comment type="caution">
    <text evidence="1">The sequence shown here is derived from an EMBL/GenBank/DDBJ whole genome shotgun (WGS) entry which is preliminary data.</text>
</comment>
<accession>A0A4R2GKJ3</accession>
<dbReference type="EMBL" id="SLWL01000019">
    <property type="protein sequence ID" value="TCO09051.1"/>
    <property type="molecule type" value="Genomic_DNA"/>
</dbReference>
<reference evidence="1 2" key="1">
    <citation type="submission" date="2019-03" db="EMBL/GenBank/DDBJ databases">
        <title>Genomic Encyclopedia of Type Strains, Phase IV (KMG-IV): sequencing the most valuable type-strain genomes for metagenomic binning, comparative biology and taxonomic classification.</title>
        <authorList>
            <person name="Goeker M."/>
        </authorList>
    </citation>
    <scope>NUCLEOTIDE SEQUENCE [LARGE SCALE GENOMIC DNA]</scope>
    <source>
        <strain evidence="1 2">DSM 22958</strain>
    </source>
</reference>
<gene>
    <name evidence="1" type="ORF">EV666_11947</name>
</gene>
<keyword evidence="2" id="KW-1185">Reference proteome</keyword>
<proteinExistence type="predicted"/>
<sequence>MSVPALRFAHTGLSMRPWVLPAAVLAGLLICMPAPVEAQGFRHGGGPHFGGPRFGGPHFGGPGFRPGGFRPMGLRPGWGGPRPYFHPGPVLRPGWRPYPGWGYRPAYWRPYYRPYYYYGPAYWGGGPYYWNDGYWNAGYPIAAGIAIGAAAAAASHPTYTTVYTHAPCYRAPRRVLDHGRWVRRVVTICYDR</sequence>
<dbReference type="Proteomes" id="UP000294881">
    <property type="component" value="Unassembled WGS sequence"/>
</dbReference>
<protein>
    <submittedName>
        <fullName evidence="1">Uncharacterized protein</fullName>
    </submittedName>
</protein>
<name>A0A4R2GKJ3_9HYPH</name>
<evidence type="ECO:0000313" key="1">
    <source>
        <dbReference type="EMBL" id="TCO09051.1"/>
    </source>
</evidence>
<dbReference type="RefSeq" id="WP_165910049.1">
    <property type="nucleotide sequence ID" value="NZ_JBHUNN010000002.1"/>
</dbReference>
<organism evidence="1 2">
    <name type="scientific">Camelimonas lactis</name>
    <dbReference type="NCBI Taxonomy" id="659006"/>
    <lineage>
        <taxon>Bacteria</taxon>
        <taxon>Pseudomonadati</taxon>
        <taxon>Pseudomonadota</taxon>
        <taxon>Alphaproteobacteria</taxon>
        <taxon>Hyphomicrobiales</taxon>
        <taxon>Chelatococcaceae</taxon>
        <taxon>Camelimonas</taxon>
    </lineage>
</organism>